<feature type="transmembrane region" description="Helical" evidence="1">
    <location>
        <begin position="214"/>
        <end position="237"/>
    </location>
</feature>
<feature type="transmembrane region" description="Helical" evidence="1">
    <location>
        <begin position="32"/>
        <end position="51"/>
    </location>
</feature>
<feature type="transmembrane region" description="Helical" evidence="1">
    <location>
        <begin position="176"/>
        <end position="194"/>
    </location>
</feature>
<dbReference type="EMBL" id="BNBI01000001">
    <property type="protein sequence ID" value="GHE83427.1"/>
    <property type="molecule type" value="Genomic_DNA"/>
</dbReference>
<accession>A0A919DUT7</accession>
<dbReference type="Proteomes" id="UP000630718">
    <property type="component" value="Unassembled WGS sequence"/>
</dbReference>
<name>A0A919DUT7_9ACTN</name>
<evidence type="ECO:0000256" key="1">
    <source>
        <dbReference type="SAM" id="Phobius"/>
    </source>
</evidence>
<feature type="transmembrane region" description="Helical" evidence="1">
    <location>
        <begin position="104"/>
        <end position="125"/>
    </location>
</feature>
<keyword evidence="1" id="KW-0472">Membrane</keyword>
<protein>
    <submittedName>
        <fullName evidence="2">Uncharacterized protein</fullName>
    </submittedName>
</protein>
<dbReference type="RefSeq" id="WP_190202165.1">
    <property type="nucleotide sequence ID" value="NZ_BNBI01000001.1"/>
</dbReference>
<evidence type="ECO:0000313" key="3">
    <source>
        <dbReference type="Proteomes" id="UP000630718"/>
    </source>
</evidence>
<feature type="transmembrane region" description="Helical" evidence="1">
    <location>
        <begin position="145"/>
        <end position="164"/>
    </location>
</feature>
<keyword evidence="1" id="KW-1133">Transmembrane helix</keyword>
<keyword evidence="1" id="KW-0812">Transmembrane</keyword>
<reference evidence="2" key="2">
    <citation type="submission" date="2020-09" db="EMBL/GenBank/DDBJ databases">
        <authorList>
            <person name="Sun Q."/>
            <person name="Ohkuma M."/>
        </authorList>
    </citation>
    <scope>NUCLEOTIDE SEQUENCE</scope>
    <source>
        <strain evidence="2">JCM 4477</strain>
    </source>
</reference>
<gene>
    <name evidence="2" type="ORF">GCM10018772_02270</name>
</gene>
<dbReference type="NCBIfam" id="NF042915">
    <property type="entry name" value="MAB_1171c_fam"/>
    <property type="match status" value="1"/>
</dbReference>
<proteinExistence type="predicted"/>
<sequence>MNGLVNYLSCALLWLGLAVKAPDLIRHRHDPYLRAICVVLGLAGLCFFLGAPPTVGAVNRLGGTPNLAAPLTYASITAYSAASQVLVVYWRGGPAVHRVARRWIIGYACVLVGIAAAFALGEAPVERRTDFDTYYAGTPAVREMIVLYLVGHLAAASVTTVTSLRWARQVRGPLRFGLAVLGLGTLCSAGYSVAKLTAVIARWTGRDWSVLATGVSPGAAGLGALVTVAGVLIPLAGPRLGQWHLARRTYLRLAPLERVLDDVLTRRALRLPRPRLACPETRLMWRQTSVHNALSHLGGRLDPALYDRVRRAVLHDTGDPRHAEAVAWAVVITAAVEEDGAPAGATGAVHPADPVHPAGRAGPPVPGPGVLVRVADVLAGPLDLAAVRERAAAAPTGSA</sequence>
<keyword evidence="3" id="KW-1185">Reference proteome</keyword>
<feature type="transmembrane region" description="Helical" evidence="1">
    <location>
        <begin position="71"/>
        <end position="92"/>
    </location>
</feature>
<dbReference type="InterPro" id="IPR050039">
    <property type="entry name" value="MAB_1171c-like"/>
</dbReference>
<comment type="caution">
    <text evidence="2">The sequence shown here is derived from an EMBL/GenBank/DDBJ whole genome shotgun (WGS) entry which is preliminary data.</text>
</comment>
<organism evidence="2 3">
    <name type="scientific">Streptomyces fumanus</name>
    <dbReference type="NCBI Taxonomy" id="67302"/>
    <lineage>
        <taxon>Bacteria</taxon>
        <taxon>Bacillati</taxon>
        <taxon>Actinomycetota</taxon>
        <taxon>Actinomycetes</taxon>
        <taxon>Kitasatosporales</taxon>
        <taxon>Streptomycetaceae</taxon>
        <taxon>Streptomyces</taxon>
    </lineage>
</organism>
<dbReference type="AlphaFoldDB" id="A0A919DUT7"/>
<reference evidence="2" key="1">
    <citation type="journal article" date="2014" name="Int. J. Syst. Evol. Microbiol.">
        <title>Complete genome sequence of Corynebacterium casei LMG S-19264T (=DSM 44701T), isolated from a smear-ripened cheese.</title>
        <authorList>
            <consortium name="US DOE Joint Genome Institute (JGI-PGF)"/>
            <person name="Walter F."/>
            <person name="Albersmeier A."/>
            <person name="Kalinowski J."/>
            <person name="Ruckert C."/>
        </authorList>
    </citation>
    <scope>NUCLEOTIDE SEQUENCE</scope>
    <source>
        <strain evidence="2">JCM 4477</strain>
    </source>
</reference>
<evidence type="ECO:0000313" key="2">
    <source>
        <dbReference type="EMBL" id="GHE83427.1"/>
    </source>
</evidence>